<dbReference type="OrthoDB" id="3932760at2759"/>
<dbReference type="EMBL" id="NAJN01000264">
    <property type="protein sequence ID" value="TKA75923.1"/>
    <property type="molecule type" value="Genomic_DNA"/>
</dbReference>
<feature type="region of interest" description="Disordered" evidence="1">
    <location>
        <begin position="1"/>
        <end position="39"/>
    </location>
</feature>
<dbReference type="Proteomes" id="UP000308768">
    <property type="component" value="Unassembled WGS sequence"/>
</dbReference>
<keyword evidence="3" id="KW-1185">Reference proteome</keyword>
<dbReference type="AlphaFoldDB" id="A0A4U0XKL8"/>
<proteinExistence type="predicted"/>
<gene>
    <name evidence="2" type="ORF">B0A49_04630</name>
</gene>
<evidence type="ECO:0000256" key="1">
    <source>
        <dbReference type="SAM" id="MobiDB-lite"/>
    </source>
</evidence>
<feature type="compositionally biased region" description="Low complexity" evidence="1">
    <location>
        <begin position="1"/>
        <end position="16"/>
    </location>
</feature>
<evidence type="ECO:0000313" key="2">
    <source>
        <dbReference type="EMBL" id="TKA75923.1"/>
    </source>
</evidence>
<protein>
    <submittedName>
        <fullName evidence="2">Uncharacterized protein</fullName>
    </submittedName>
</protein>
<reference evidence="2 3" key="1">
    <citation type="submission" date="2017-03" db="EMBL/GenBank/DDBJ databases">
        <title>Genomes of endolithic fungi from Antarctica.</title>
        <authorList>
            <person name="Coleine C."/>
            <person name="Masonjones S."/>
            <person name="Stajich J.E."/>
        </authorList>
    </citation>
    <scope>NUCLEOTIDE SEQUENCE [LARGE SCALE GENOMIC DNA]</scope>
    <source>
        <strain evidence="2 3">CCFEE 5187</strain>
    </source>
</reference>
<name>A0A4U0XKL8_9PEZI</name>
<feature type="compositionally biased region" description="Basic and acidic residues" evidence="1">
    <location>
        <begin position="20"/>
        <end position="39"/>
    </location>
</feature>
<accession>A0A4U0XKL8</accession>
<sequence>MSSSSLGVPTPSSSGSYNGPEKHEEAEKAENPEGAEKLETCQQLPPTLSQDEICNTVTRIGGLLRQLQQELNAVFARLDVEQQPGANPENCRMKERLLMALLTEVVPVLGVLIESITKSSRMFMKRYNAAIKLFVGTSPWDRFV</sequence>
<evidence type="ECO:0000313" key="3">
    <source>
        <dbReference type="Proteomes" id="UP000308768"/>
    </source>
</evidence>
<comment type="caution">
    <text evidence="2">The sequence shown here is derived from an EMBL/GenBank/DDBJ whole genome shotgun (WGS) entry which is preliminary data.</text>
</comment>
<organism evidence="2 3">
    <name type="scientific">Cryomyces minteri</name>
    <dbReference type="NCBI Taxonomy" id="331657"/>
    <lineage>
        <taxon>Eukaryota</taxon>
        <taxon>Fungi</taxon>
        <taxon>Dikarya</taxon>
        <taxon>Ascomycota</taxon>
        <taxon>Pezizomycotina</taxon>
        <taxon>Dothideomycetes</taxon>
        <taxon>Dothideomycetes incertae sedis</taxon>
        <taxon>Cryomyces</taxon>
    </lineage>
</organism>